<evidence type="ECO:0000313" key="1">
    <source>
        <dbReference type="EMBL" id="KAJ6774927.1"/>
    </source>
</evidence>
<organism evidence="1 2">
    <name type="scientific">Salix purpurea</name>
    <name type="common">Purple osier willow</name>
    <dbReference type="NCBI Taxonomy" id="77065"/>
    <lineage>
        <taxon>Eukaryota</taxon>
        <taxon>Viridiplantae</taxon>
        <taxon>Streptophyta</taxon>
        <taxon>Embryophyta</taxon>
        <taxon>Tracheophyta</taxon>
        <taxon>Spermatophyta</taxon>
        <taxon>Magnoliopsida</taxon>
        <taxon>eudicotyledons</taxon>
        <taxon>Gunneridae</taxon>
        <taxon>Pentapetalae</taxon>
        <taxon>rosids</taxon>
        <taxon>fabids</taxon>
        <taxon>Malpighiales</taxon>
        <taxon>Salicaceae</taxon>
        <taxon>Saliceae</taxon>
        <taxon>Salix</taxon>
    </lineage>
</organism>
<accession>A0A9Q1AL03</accession>
<evidence type="ECO:0000313" key="2">
    <source>
        <dbReference type="Proteomes" id="UP001151532"/>
    </source>
</evidence>
<keyword evidence="2" id="KW-1185">Reference proteome</keyword>
<reference evidence="1" key="2">
    <citation type="journal article" date="2023" name="Int. J. Mol. Sci.">
        <title>De Novo Assembly and Annotation of 11 Diverse Shrub Willow (Salix) Genomes Reveals Novel Gene Organization in Sex-Linked Regions.</title>
        <authorList>
            <person name="Hyden B."/>
            <person name="Feng K."/>
            <person name="Yates T.B."/>
            <person name="Jawdy S."/>
            <person name="Cereghino C."/>
            <person name="Smart L.B."/>
            <person name="Muchero W."/>
        </authorList>
    </citation>
    <scope>NUCLEOTIDE SEQUENCE</scope>
    <source>
        <tissue evidence="1">Shoot tip</tissue>
    </source>
</reference>
<reference evidence="1" key="1">
    <citation type="submission" date="2022-11" db="EMBL/GenBank/DDBJ databases">
        <authorList>
            <person name="Hyden B.L."/>
            <person name="Feng K."/>
            <person name="Yates T."/>
            <person name="Jawdy S."/>
            <person name="Smart L.B."/>
            <person name="Muchero W."/>
        </authorList>
    </citation>
    <scope>NUCLEOTIDE SEQUENCE</scope>
    <source>
        <tissue evidence="1">Shoot tip</tissue>
    </source>
</reference>
<comment type="caution">
    <text evidence="1">The sequence shown here is derived from an EMBL/GenBank/DDBJ whole genome shotgun (WGS) entry which is preliminary data.</text>
</comment>
<name>A0A9Q1AL03_SALPP</name>
<sequence>MEALITLLALQGRSLRRDPEIGDRGVGALAGAIMKESEVKNLFAVLVWPFTKELCVNSVLSPFEDPRSRLCLHFEGLGSLVRLVRIKRGQLLAIRFLVRDLVHFM</sequence>
<proteinExistence type="predicted"/>
<dbReference type="Proteomes" id="UP001151532">
    <property type="component" value="Chromosome 5"/>
</dbReference>
<protein>
    <submittedName>
        <fullName evidence="1">Uncharacterized protein</fullName>
    </submittedName>
</protein>
<dbReference type="AlphaFoldDB" id="A0A9Q1AL03"/>
<gene>
    <name evidence="1" type="ORF">OIU79_018165</name>
</gene>
<dbReference type="EMBL" id="JAPFFK010000002">
    <property type="protein sequence ID" value="KAJ6774927.1"/>
    <property type="molecule type" value="Genomic_DNA"/>
</dbReference>